<dbReference type="InterPro" id="IPR016181">
    <property type="entry name" value="Acyl_CoA_acyltransferase"/>
</dbReference>
<dbReference type="EC" id="2.3.1.-" evidence="2"/>
<dbReference type="Proteomes" id="UP000823877">
    <property type="component" value="Unassembled WGS sequence"/>
</dbReference>
<dbReference type="CDD" id="cd04301">
    <property type="entry name" value="NAT_SF"/>
    <property type="match status" value="1"/>
</dbReference>
<name>A0A9D2MKM0_9FIRM</name>
<protein>
    <submittedName>
        <fullName evidence="2">GNAT family N-acetyltransferase</fullName>
        <ecNumber evidence="2">2.3.1.-</ecNumber>
    </submittedName>
</protein>
<proteinExistence type="predicted"/>
<evidence type="ECO:0000313" key="3">
    <source>
        <dbReference type="Proteomes" id="UP000823877"/>
    </source>
</evidence>
<dbReference type="AlphaFoldDB" id="A0A9D2MKM0"/>
<keyword evidence="2" id="KW-0012">Acyltransferase</keyword>
<evidence type="ECO:0000259" key="1">
    <source>
        <dbReference type="PROSITE" id="PS51186"/>
    </source>
</evidence>
<organism evidence="2 3">
    <name type="scientific">Candidatus Eubacterium faecale</name>
    <dbReference type="NCBI Taxonomy" id="2838568"/>
    <lineage>
        <taxon>Bacteria</taxon>
        <taxon>Bacillati</taxon>
        <taxon>Bacillota</taxon>
        <taxon>Clostridia</taxon>
        <taxon>Eubacteriales</taxon>
        <taxon>Eubacteriaceae</taxon>
        <taxon>Eubacterium</taxon>
    </lineage>
</organism>
<accession>A0A9D2MKM0</accession>
<dbReference type="SUPFAM" id="SSF55729">
    <property type="entry name" value="Acyl-CoA N-acyltransferases (Nat)"/>
    <property type="match status" value="1"/>
</dbReference>
<dbReference type="InterPro" id="IPR000182">
    <property type="entry name" value="GNAT_dom"/>
</dbReference>
<reference evidence="2" key="2">
    <citation type="submission" date="2021-04" db="EMBL/GenBank/DDBJ databases">
        <authorList>
            <person name="Gilroy R."/>
        </authorList>
    </citation>
    <scope>NUCLEOTIDE SEQUENCE</scope>
    <source>
        <strain evidence="2">CHK188-16595</strain>
    </source>
</reference>
<keyword evidence="2" id="KW-0808">Transferase</keyword>
<reference evidence="2" key="1">
    <citation type="journal article" date="2021" name="PeerJ">
        <title>Extensive microbial diversity within the chicken gut microbiome revealed by metagenomics and culture.</title>
        <authorList>
            <person name="Gilroy R."/>
            <person name="Ravi A."/>
            <person name="Getino M."/>
            <person name="Pursley I."/>
            <person name="Horton D.L."/>
            <person name="Alikhan N.F."/>
            <person name="Baker D."/>
            <person name="Gharbi K."/>
            <person name="Hall N."/>
            <person name="Watson M."/>
            <person name="Adriaenssens E.M."/>
            <person name="Foster-Nyarko E."/>
            <person name="Jarju S."/>
            <person name="Secka A."/>
            <person name="Antonio M."/>
            <person name="Oren A."/>
            <person name="Chaudhuri R.R."/>
            <person name="La Ragione R."/>
            <person name="Hildebrand F."/>
            <person name="Pallen M.J."/>
        </authorList>
    </citation>
    <scope>NUCLEOTIDE SEQUENCE</scope>
    <source>
        <strain evidence="2">CHK188-16595</strain>
    </source>
</reference>
<dbReference type="GO" id="GO:0016747">
    <property type="term" value="F:acyltransferase activity, transferring groups other than amino-acyl groups"/>
    <property type="evidence" value="ECO:0007669"/>
    <property type="project" value="InterPro"/>
</dbReference>
<sequence>MIEKLNDIEKLNAFKQVDLYTIRIKSLVDTYGFGYSFAAFYRQMKQGRCTAVFSILDSDITLAVDTDSADVPELAEFFNLHGFTSLLCSAGFLLDRSFDQGTVMSSRDKKISGNSNLTICALHSYDPLRALYDFLEYDGAFDMWYADIHRRIAKSTAKACAVFENGRMLSSALLSSVHNGCAVLSGVKTDPAYRNRGYASALVRYLCQTVPGTVYLMREHSKNEQFYLELGFKNTDQWRIYR</sequence>
<dbReference type="Pfam" id="PF00583">
    <property type="entry name" value="Acetyltransf_1"/>
    <property type="match status" value="1"/>
</dbReference>
<dbReference type="PROSITE" id="PS51186">
    <property type="entry name" value="GNAT"/>
    <property type="match status" value="1"/>
</dbReference>
<gene>
    <name evidence="2" type="ORF">IAA37_06325</name>
</gene>
<feature type="domain" description="N-acetyltransferase" evidence="1">
    <location>
        <begin position="117"/>
        <end position="242"/>
    </location>
</feature>
<evidence type="ECO:0000313" key="2">
    <source>
        <dbReference type="EMBL" id="HJB75273.1"/>
    </source>
</evidence>
<dbReference type="EMBL" id="DWXN01000012">
    <property type="protein sequence ID" value="HJB75273.1"/>
    <property type="molecule type" value="Genomic_DNA"/>
</dbReference>
<dbReference type="Gene3D" id="3.40.630.30">
    <property type="match status" value="1"/>
</dbReference>
<comment type="caution">
    <text evidence="2">The sequence shown here is derived from an EMBL/GenBank/DDBJ whole genome shotgun (WGS) entry which is preliminary data.</text>
</comment>